<dbReference type="AlphaFoldDB" id="A0A4Q9KBK5"/>
<dbReference type="PANTHER" id="PTHR18964">
    <property type="entry name" value="ROK (REPRESSOR, ORF, KINASE) FAMILY"/>
    <property type="match status" value="1"/>
</dbReference>
<comment type="similarity">
    <text evidence="1">Belongs to the ROK (NagC/XylR) family.</text>
</comment>
<protein>
    <submittedName>
        <fullName evidence="2">ROK family protein</fullName>
    </submittedName>
</protein>
<gene>
    <name evidence="2" type="ORF">ET989_12130</name>
</gene>
<dbReference type="Proteomes" id="UP000292373">
    <property type="component" value="Unassembled WGS sequence"/>
</dbReference>
<reference evidence="2 3" key="1">
    <citation type="submission" date="2019-01" db="EMBL/GenBank/DDBJ databases">
        <title>Lactibacter flavus gen. nov., sp. nov., a novel bacterium of the family Propionibacteriaceae isolated from raw milk and dairy products.</title>
        <authorList>
            <person name="Huptas C."/>
            <person name="Wenning M."/>
            <person name="Breitenwieser F."/>
            <person name="Doll E."/>
            <person name="Von Neubeck M."/>
            <person name="Busse H.-J."/>
            <person name="Scherer S."/>
        </authorList>
    </citation>
    <scope>NUCLEOTIDE SEQUENCE [LARGE SCALE GENOMIC DNA]</scope>
    <source>
        <strain evidence="2 3">KCTC 33808</strain>
    </source>
</reference>
<dbReference type="Pfam" id="PF00480">
    <property type="entry name" value="ROK"/>
    <property type="match status" value="1"/>
</dbReference>
<dbReference type="InterPro" id="IPR043129">
    <property type="entry name" value="ATPase_NBD"/>
</dbReference>
<dbReference type="PANTHER" id="PTHR18964:SF169">
    <property type="entry name" value="N-ACETYLMANNOSAMINE KINASE"/>
    <property type="match status" value="1"/>
</dbReference>
<evidence type="ECO:0000256" key="1">
    <source>
        <dbReference type="ARBA" id="ARBA00006479"/>
    </source>
</evidence>
<dbReference type="SUPFAM" id="SSF53067">
    <property type="entry name" value="Actin-like ATPase domain"/>
    <property type="match status" value="1"/>
</dbReference>
<dbReference type="Gene3D" id="3.30.420.40">
    <property type="match status" value="2"/>
</dbReference>
<sequence>MSPLAIAVDLGGTKTAATVVDASGALVLPKVKLPTPAHEGADAMLDVMARALDSCRERVAADAVAGIGIGAAGAIDVDRGVVVSATDTVTGWRGTDVVAGLRARLPWASDLPIHVQNDVDAHAVGECWRGAGAGASSMLMLAVGTGIGAAFCRDGQVMRGTHHMAGEVGSLRLDLADGLVEGPGPHLFEHVAAGPAILRTYRALGGGAPAARGQDVMALAREGDELADRVVRTLGRRVGRVLSWLVLALDPEVIVLGGGVPAPKSAWWTAMTDELRDGVPEALRGVQVKRATQRNNAALLGAARDAFRLAGVHTDDEE</sequence>
<dbReference type="InterPro" id="IPR000600">
    <property type="entry name" value="ROK"/>
</dbReference>
<dbReference type="RefSeq" id="WP_131169344.1">
    <property type="nucleotide sequence ID" value="NZ_SDMQ01000013.1"/>
</dbReference>
<name>A0A4Q9KBK5_9ACTN</name>
<organism evidence="2 3">
    <name type="scientific">Propioniciclava sinopodophylli</name>
    <dbReference type="NCBI Taxonomy" id="1837344"/>
    <lineage>
        <taxon>Bacteria</taxon>
        <taxon>Bacillati</taxon>
        <taxon>Actinomycetota</taxon>
        <taxon>Actinomycetes</taxon>
        <taxon>Propionibacteriales</taxon>
        <taxon>Propionibacteriaceae</taxon>
        <taxon>Propioniciclava</taxon>
    </lineage>
</organism>
<proteinExistence type="inferred from homology"/>
<dbReference type="OrthoDB" id="9810372at2"/>
<evidence type="ECO:0000313" key="3">
    <source>
        <dbReference type="Proteomes" id="UP000292373"/>
    </source>
</evidence>
<dbReference type="EMBL" id="SDMQ01000013">
    <property type="protein sequence ID" value="TBT83217.1"/>
    <property type="molecule type" value="Genomic_DNA"/>
</dbReference>
<keyword evidence="3" id="KW-1185">Reference proteome</keyword>
<evidence type="ECO:0000313" key="2">
    <source>
        <dbReference type="EMBL" id="TBT83217.1"/>
    </source>
</evidence>
<accession>A0A4Q9KBK5</accession>
<comment type="caution">
    <text evidence="2">The sequence shown here is derived from an EMBL/GenBank/DDBJ whole genome shotgun (WGS) entry which is preliminary data.</text>
</comment>